<feature type="region of interest" description="Disordered" evidence="1">
    <location>
        <begin position="116"/>
        <end position="186"/>
    </location>
</feature>
<dbReference type="InterPro" id="IPR003615">
    <property type="entry name" value="HNH_nuc"/>
</dbReference>
<accession>A0A0F9VP39</accession>
<name>A0A0F9VP39_9ZZZZ</name>
<dbReference type="AlphaFoldDB" id="A0A0F9VP39"/>
<dbReference type="EMBL" id="LAZR01000313">
    <property type="protein sequence ID" value="KKN75251.1"/>
    <property type="molecule type" value="Genomic_DNA"/>
</dbReference>
<dbReference type="CDD" id="cd00085">
    <property type="entry name" value="HNHc"/>
    <property type="match status" value="1"/>
</dbReference>
<comment type="caution">
    <text evidence="3">The sequence shown here is derived from an EMBL/GenBank/DDBJ whole genome shotgun (WGS) entry which is preliminary data.</text>
</comment>
<proteinExistence type="predicted"/>
<evidence type="ECO:0000256" key="1">
    <source>
        <dbReference type="SAM" id="MobiDB-lite"/>
    </source>
</evidence>
<dbReference type="Gene3D" id="1.10.30.50">
    <property type="match status" value="1"/>
</dbReference>
<feature type="domain" description="HNH nuclease" evidence="2">
    <location>
        <begin position="3"/>
        <end position="53"/>
    </location>
</feature>
<reference evidence="3" key="1">
    <citation type="journal article" date="2015" name="Nature">
        <title>Complex archaea that bridge the gap between prokaryotes and eukaryotes.</title>
        <authorList>
            <person name="Spang A."/>
            <person name="Saw J.H."/>
            <person name="Jorgensen S.L."/>
            <person name="Zaremba-Niedzwiedzka K."/>
            <person name="Martijn J."/>
            <person name="Lind A.E."/>
            <person name="van Eijk R."/>
            <person name="Schleper C."/>
            <person name="Guy L."/>
            <person name="Ettema T.J."/>
        </authorList>
    </citation>
    <scope>NUCLEOTIDE SEQUENCE</scope>
</reference>
<protein>
    <recommendedName>
        <fullName evidence="2">HNH nuclease domain-containing protein</fullName>
    </recommendedName>
</protein>
<organism evidence="3">
    <name type="scientific">marine sediment metagenome</name>
    <dbReference type="NCBI Taxonomy" id="412755"/>
    <lineage>
        <taxon>unclassified sequences</taxon>
        <taxon>metagenomes</taxon>
        <taxon>ecological metagenomes</taxon>
    </lineage>
</organism>
<evidence type="ECO:0000313" key="3">
    <source>
        <dbReference type="EMBL" id="KKN75251.1"/>
    </source>
</evidence>
<evidence type="ECO:0000259" key="2">
    <source>
        <dbReference type="SMART" id="SM00507"/>
    </source>
</evidence>
<gene>
    <name evidence="3" type="ORF">LCGC14_0382500</name>
</gene>
<sequence length="350" mass="38781">MTDARQPTGQDLVCLVCRKEAQDIDHVVNRGMGGSKERDVPENKVPLCRECHELKTLGRIVTRVKTGTFEDGAAWFVYEWRKADSDVLINAPVEVSDRYKCLVLSDGAEAAKSGSIIKSGRGDEGKADLTLPRGLEGDIAPESVAAHTSAPSPSAGEKEEGDETTLDGLRDVAGPGDVDVGSNPKSLPVLTHEQRVAIAQEIKDAEWNRQWIAGDTGNAWIAELGESAEQYLSDFGYVHESLANILRVCAAIPPPYRNGNLRYSHHTVVYDQPPEDRMRWLTECAEEQWSVAEFRRQVKGTKTKAKRWTLEELREKLATFEHEPPRSDEAAMVSAESIVFFLDWIESHAA</sequence>
<dbReference type="SMART" id="SM00507">
    <property type="entry name" value="HNHc"/>
    <property type="match status" value="1"/>
</dbReference>